<feature type="transmembrane region" description="Helical" evidence="6">
    <location>
        <begin position="149"/>
        <end position="166"/>
    </location>
</feature>
<evidence type="ECO:0000313" key="8">
    <source>
        <dbReference type="EMBL" id="TWT59639.1"/>
    </source>
</evidence>
<feature type="transmembrane region" description="Helical" evidence="6">
    <location>
        <begin position="35"/>
        <end position="55"/>
    </location>
</feature>
<feature type="transmembrane region" description="Helical" evidence="6">
    <location>
        <begin position="226"/>
        <end position="246"/>
    </location>
</feature>
<keyword evidence="4 6" id="KW-1133">Transmembrane helix</keyword>
<dbReference type="Proteomes" id="UP000316095">
    <property type="component" value="Unassembled WGS sequence"/>
</dbReference>
<evidence type="ECO:0000313" key="9">
    <source>
        <dbReference type="Proteomes" id="UP000316095"/>
    </source>
</evidence>
<feature type="transmembrane region" description="Helical" evidence="6">
    <location>
        <begin position="381"/>
        <end position="401"/>
    </location>
</feature>
<feature type="transmembrane region" description="Helical" evidence="6">
    <location>
        <begin position="407"/>
        <end position="424"/>
    </location>
</feature>
<organism evidence="8 9">
    <name type="scientific">Rubinisphaera italica</name>
    <dbReference type="NCBI Taxonomy" id="2527969"/>
    <lineage>
        <taxon>Bacteria</taxon>
        <taxon>Pseudomonadati</taxon>
        <taxon>Planctomycetota</taxon>
        <taxon>Planctomycetia</taxon>
        <taxon>Planctomycetales</taxon>
        <taxon>Planctomycetaceae</taxon>
        <taxon>Rubinisphaera</taxon>
    </lineage>
</organism>
<feature type="domain" description="Na+/H+ antiporter NhaC-like C-terminal" evidence="7">
    <location>
        <begin position="276"/>
        <end position="585"/>
    </location>
</feature>
<evidence type="ECO:0000256" key="2">
    <source>
        <dbReference type="ARBA" id="ARBA00022475"/>
    </source>
</evidence>
<comment type="caution">
    <text evidence="8">The sequence shown here is derived from an EMBL/GenBank/DDBJ whole genome shotgun (WGS) entry which is preliminary data.</text>
</comment>
<protein>
    <submittedName>
        <fullName evidence="8">Na+/H+ antiporter family protein</fullName>
    </submittedName>
</protein>
<gene>
    <name evidence="8" type="ORF">Pan54_03470</name>
</gene>
<dbReference type="OrthoDB" id="9762978at2"/>
<feature type="transmembrane region" description="Helical" evidence="6">
    <location>
        <begin position="477"/>
        <end position="497"/>
    </location>
</feature>
<evidence type="ECO:0000256" key="6">
    <source>
        <dbReference type="SAM" id="Phobius"/>
    </source>
</evidence>
<sequence>MTEFIKGLGHHSAENDIDESVLQKKTNSSMKWERVLRLVPVVLLLMVSAIVGMLIQPTWIVHQFTVTPEMLESPESAVSYQDSGLTPADLERYQQDASLPVQNEVLILEKNEDGSINYSQLIASKHFGFWSLLPAMVAIALCWYCREPLAALLMGIACGALVMQQYDLTENILLPSMATNQTAGIILLYLWLLGGLMGIWTRTGAAVAFAETVTRHFVRGPRSAKFVAWALGIVFFQGGTISTVIVGTTVKPISDQHRVSHEELSYIIDSTASPIACLVPFNAWPAYVQSLIFIPGVTYLMTESDRINFYFAALPLSFYAMAAILGTLLLSFDVAPFLGKRFRKAIDRARTTGQLSRINRQLTFESKTVSSQMQNHYQSHAAEFVVPILSLIAVAMGSFFWTGTPQVRWAFGLALLISAITAYIRGMTLQDIVKGIGEGLQGVVMFSLILVLAVTMGNITQTAGGGLYLVECLGGSIPYWLLPGTLFAITIMIAFSTGTSWGTYAIAFPLTMPLAMAIASTQQLADEKLYLMINFACVLNGSVFGDQCSPISDTTIISALTTGTDLMDHVLTQIVPASLAAGVAVLGWTLLALTCN</sequence>
<feature type="transmembrane region" description="Helical" evidence="6">
    <location>
        <begin position="436"/>
        <end position="457"/>
    </location>
</feature>
<dbReference type="PANTHER" id="PTHR43478:SF1">
    <property type="entry name" value="NA+_H+ ANTIPORTER NHAC-LIKE C-TERMINAL DOMAIN-CONTAINING PROTEIN"/>
    <property type="match status" value="1"/>
</dbReference>
<dbReference type="AlphaFoldDB" id="A0A5C5XAA6"/>
<feature type="transmembrane region" description="Helical" evidence="6">
    <location>
        <begin position="186"/>
        <end position="214"/>
    </location>
</feature>
<dbReference type="EMBL" id="SJPG01000001">
    <property type="protein sequence ID" value="TWT59639.1"/>
    <property type="molecule type" value="Genomic_DNA"/>
</dbReference>
<dbReference type="PANTHER" id="PTHR43478">
    <property type="entry name" value="NA+/H+ ANTIPORTER-RELATED"/>
    <property type="match status" value="1"/>
</dbReference>
<dbReference type="RefSeq" id="WP_146501848.1">
    <property type="nucleotide sequence ID" value="NZ_SJPG01000001.1"/>
</dbReference>
<name>A0A5C5XAA6_9PLAN</name>
<dbReference type="Pfam" id="PF03553">
    <property type="entry name" value="Na_H_antiporter"/>
    <property type="match status" value="1"/>
</dbReference>
<accession>A0A5C5XAA6</accession>
<dbReference type="InterPro" id="IPR018461">
    <property type="entry name" value="Na/H_Antiport_NhaC-like_C"/>
</dbReference>
<keyword evidence="2" id="KW-1003">Cell membrane</keyword>
<feature type="transmembrane region" description="Helical" evidence="6">
    <location>
        <begin position="504"/>
        <end position="525"/>
    </location>
</feature>
<keyword evidence="3 6" id="KW-0812">Transmembrane</keyword>
<feature type="transmembrane region" description="Helical" evidence="6">
    <location>
        <begin position="574"/>
        <end position="593"/>
    </location>
</feature>
<evidence type="ECO:0000256" key="1">
    <source>
        <dbReference type="ARBA" id="ARBA00004651"/>
    </source>
</evidence>
<evidence type="ECO:0000259" key="7">
    <source>
        <dbReference type="Pfam" id="PF03553"/>
    </source>
</evidence>
<comment type="subcellular location">
    <subcellularLocation>
        <location evidence="1">Cell membrane</location>
        <topology evidence="1">Multi-pass membrane protein</topology>
    </subcellularLocation>
</comment>
<feature type="transmembrane region" description="Helical" evidence="6">
    <location>
        <begin position="309"/>
        <end position="338"/>
    </location>
</feature>
<dbReference type="GO" id="GO:0005886">
    <property type="term" value="C:plasma membrane"/>
    <property type="evidence" value="ECO:0007669"/>
    <property type="project" value="UniProtKB-SubCell"/>
</dbReference>
<keyword evidence="9" id="KW-1185">Reference proteome</keyword>
<evidence type="ECO:0000256" key="5">
    <source>
        <dbReference type="ARBA" id="ARBA00023136"/>
    </source>
</evidence>
<keyword evidence="5 6" id="KW-0472">Membrane</keyword>
<evidence type="ECO:0000256" key="3">
    <source>
        <dbReference type="ARBA" id="ARBA00022692"/>
    </source>
</evidence>
<feature type="transmembrane region" description="Helical" evidence="6">
    <location>
        <begin position="127"/>
        <end position="144"/>
    </location>
</feature>
<evidence type="ECO:0000256" key="4">
    <source>
        <dbReference type="ARBA" id="ARBA00022989"/>
    </source>
</evidence>
<reference evidence="8 9" key="1">
    <citation type="submission" date="2019-02" db="EMBL/GenBank/DDBJ databases">
        <title>Deep-cultivation of Planctomycetes and their phenomic and genomic characterization uncovers novel biology.</title>
        <authorList>
            <person name="Wiegand S."/>
            <person name="Jogler M."/>
            <person name="Boedeker C."/>
            <person name="Pinto D."/>
            <person name="Vollmers J."/>
            <person name="Rivas-Marin E."/>
            <person name="Kohn T."/>
            <person name="Peeters S.H."/>
            <person name="Heuer A."/>
            <person name="Rast P."/>
            <person name="Oberbeckmann S."/>
            <person name="Bunk B."/>
            <person name="Jeske O."/>
            <person name="Meyerdierks A."/>
            <person name="Storesund J.E."/>
            <person name="Kallscheuer N."/>
            <person name="Luecker S."/>
            <person name="Lage O.M."/>
            <person name="Pohl T."/>
            <person name="Merkel B.J."/>
            <person name="Hornburger P."/>
            <person name="Mueller R.-W."/>
            <person name="Bruemmer F."/>
            <person name="Labrenz M."/>
            <person name="Spormann A.M."/>
            <person name="Op Den Camp H."/>
            <person name="Overmann J."/>
            <person name="Amann R."/>
            <person name="Jetten M.S.M."/>
            <person name="Mascher T."/>
            <person name="Medema M.H."/>
            <person name="Devos D.P."/>
            <person name="Kaster A.-K."/>
            <person name="Ovreas L."/>
            <person name="Rohde M."/>
            <person name="Galperin M.Y."/>
            <person name="Jogler C."/>
        </authorList>
    </citation>
    <scope>NUCLEOTIDE SEQUENCE [LARGE SCALE GENOMIC DNA]</scope>
    <source>
        <strain evidence="8 9">Pan54</strain>
    </source>
</reference>
<proteinExistence type="predicted"/>